<reference evidence="4" key="1">
    <citation type="journal article" date="2019" name="Int. J. Syst. Evol. Microbiol.">
        <title>The Global Catalogue of Microorganisms (GCM) 10K type strain sequencing project: providing services to taxonomists for standard genome sequencing and annotation.</title>
        <authorList>
            <consortium name="The Broad Institute Genomics Platform"/>
            <consortium name="The Broad Institute Genome Sequencing Center for Infectious Disease"/>
            <person name="Wu L."/>
            <person name="Ma J."/>
        </authorList>
    </citation>
    <scope>NUCLEOTIDE SEQUENCE [LARGE SCALE GENOMIC DNA]</scope>
    <source>
        <strain evidence="4">KCTC 22437</strain>
    </source>
</reference>
<keyword evidence="2" id="KW-0203">Cytokinin biosynthesis</keyword>
<protein>
    <recommendedName>
        <fullName evidence="2">Cytokinin riboside 5'-monophosphate phosphoribohydrolase</fullName>
        <ecNumber evidence="2">3.2.2.n1</ecNumber>
    </recommendedName>
</protein>
<comment type="caution">
    <text evidence="3">The sequence shown here is derived from an EMBL/GenBank/DDBJ whole genome shotgun (WGS) entry which is preliminary data.</text>
</comment>
<sequence>MKKYHRYLNMNESEIVFLSGPQSRWKELKFAFKTLREMIVGFRALHFIGPCITVFGSARFKEDHPYYALTREAATAFARLGFTILTGGGPGLMEAANRGAKDVGGRSVGCNIQLPVEQSPNPYLDKWIKLEHFFVRKILLVKYSYAFVVMPGGFGTLDEYFEALTLIQTRKIQDFPIIILGKSYHQELMAHIEFMQKEATIGPADTRLFLVTDSIEEAVQLIIEKSIKPFGLRPKKDIKPFSFLFEHR</sequence>
<dbReference type="Pfam" id="PF03641">
    <property type="entry name" value="Lysine_decarbox"/>
    <property type="match status" value="1"/>
</dbReference>
<evidence type="ECO:0000256" key="2">
    <source>
        <dbReference type="RuleBase" id="RU363015"/>
    </source>
</evidence>
<keyword evidence="4" id="KW-1185">Reference proteome</keyword>
<proteinExistence type="inferred from homology"/>
<dbReference type="InterPro" id="IPR005269">
    <property type="entry name" value="LOG"/>
</dbReference>
<evidence type="ECO:0000313" key="3">
    <source>
        <dbReference type="EMBL" id="MFD2872886.1"/>
    </source>
</evidence>
<keyword evidence="2" id="KW-0378">Hydrolase</keyword>
<dbReference type="Gene3D" id="3.40.50.450">
    <property type="match status" value="1"/>
</dbReference>
<dbReference type="Proteomes" id="UP001597557">
    <property type="component" value="Unassembled WGS sequence"/>
</dbReference>
<evidence type="ECO:0000313" key="4">
    <source>
        <dbReference type="Proteomes" id="UP001597557"/>
    </source>
</evidence>
<comment type="catalytic activity">
    <reaction evidence="1">
        <text>AMP + H2O = D-ribose 5-phosphate + adenine</text>
        <dbReference type="Rhea" id="RHEA:20129"/>
        <dbReference type="ChEBI" id="CHEBI:15377"/>
        <dbReference type="ChEBI" id="CHEBI:16708"/>
        <dbReference type="ChEBI" id="CHEBI:78346"/>
        <dbReference type="ChEBI" id="CHEBI:456215"/>
        <dbReference type="EC" id="3.2.2.4"/>
    </reaction>
</comment>
<dbReference type="PANTHER" id="PTHR43393:SF3">
    <property type="entry name" value="LYSINE DECARBOXYLASE-LIKE PROTEIN"/>
    <property type="match status" value="1"/>
</dbReference>
<dbReference type="EMBL" id="JBHUPD010000002">
    <property type="protein sequence ID" value="MFD2872886.1"/>
    <property type="molecule type" value="Genomic_DNA"/>
</dbReference>
<organism evidence="3 4">
    <name type="scientific">Mucilaginibacter ximonensis</name>
    <dbReference type="NCBI Taxonomy" id="538021"/>
    <lineage>
        <taxon>Bacteria</taxon>
        <taxon>Pseudomonadati</taxon>
        <taxon>Bacteroidota</taxon>
        <taxon>Sphingobacteriia</taxon>
        <taxon>Sphingobacteriales</taxon>
        <taxon>Sphingobacteriaceae</taxon>
        <taxon>Mucilaginibacter</taxon>
    </lineage>
</organism>
<dbReference type="SUPFAM" id="SSF102405">
    <property type="entry name" value="MCP/YpsA-like"/>
    <property type="match status" value="1"/>
</dbReference>
<accession>A0ABW5YCB2</accession>
<name>A0ABW5YCB2_9SPHI</name>
<dbReference type="NCBIfam" id="TIGR00730">
    <property type="entry name" value="Rossman fold protein, TIGR00730 family"/>
    <property type="match status" value="1"/>
</dbReference>
<dbReference type="PANTHER" id="PTHR43393">
    <property type="entry name" value="CYTOKININ RIBOSIDE 5'-MONOPHOSPHATE PHOSPHORIBOHYDROLASE"/>
    <property type="match status" value="1"/>
</dbReference>
<dbReference type="RefSeq" id="WP_377185053.1">
    <property type="nucleotide sequence ID" value="NZ_JBHUPD010000002.1"/>
</dbReference>
<dbReference type="InterPro" id="IPR031100">
    <property type="entry name" value="LOG_fam"/>
</dbReference>
<comment type="similarity">
    <text evidence="2">Belongs to the LOG family.</text>
</comment>
<dbReference type="InterPro" id="IPR052341">
    <property type="entry name" value="LOG_family_nucleotidases"/>
</dbReference>
<dbReference type="EC" id="3.2.2.n1" evidence="2"/>
<gene>
    <name evidence="3" type="ORF">ACFS5N_10440</name>
</gene>
<evidence type="ECO:0000256" key="1">
    <source>
        <dbReference type="ARBA" id="ARBA00000274"/>
    </source>
</evidence>